<dbReference type="AlphaFoldDB" id="A0A9D0ZAI7"/>
<feature type="domain" description="Fungal lipase-type" evidence="1">
    <location>
        <begin position="144"/>
        <end position="285"/>
    </location>
</feature>
<evidence type="ECO:0000259" key="1">
    <source>
        <dbReference type="Pfam" id="PF01764"/>
    </source>
</evidence>
<organism evidence="2 3">
    <name type="scientific">Candidatus Onthenecus intestinigallinarum</name>
    <dbReference type="NCBI Taxonomy" id="2840875"/>
    <lineage>
        <taxon>Bacteria</taxon>
        <taxon>Bacillati</taxon>
        <taxon>Bacillota</taxon>
        <taxon>Clostridia</taxon>
        <taxon>Eubacteriales</taxon>
        <taxon>Candidatus Onthenecus</taxon>
    </lineage>
</organism>
<sequence>MTRRRHIVRGHLTRVNLAAAQAVFAPPVKDAWGRALPPFDPDLARLCAELSAATYDLEVERFFDAGWVDCTFQAENRLFDAIDGPVDRPVRALRRGIRMKRARGAVRVSPGDVLRGVRQLVATDTGKVLTMALPLQEGRAVVAVSFMGTSRKFYDWVTNMKMSCRDGMHEGFSQVARQVLENAERIAYPQAAAALGRERLTLRDAVELAAQPDSPVRLLVCGHSQGGASAQAYVHLLISEQGALRENLLGYTFAAPTVAGLVFAGDPASYPVYNVVNADDFVPRIGSYMRLGTDMLYVPDEDFRAACYGWSDGPEAEYARERVRRLFAGMVDTPTVIAGVAGMCRALRNLPDARIAERTLGALNAGIRYLTPAMAALGMTAADIIGLLERQLILAYRSVTDENLDEERLEAMARACMDLLSEVGPEAFTRAVSEVTLAPHGISREPGRTPPYVQIVQRCQDSLRPHVWHARDGRAMCEPEPGSWFALAQDIALQEGERPLALESGGTQTQDGRE</sequence>
<dbReference type="InterPro" id="IPR029058">
    <property type="entry name" value="AB_hydrolase_fold"/>
</dbReference>
<gene>
    <name evidence="2" type="ORF">IAB73_06775</name>
</gene>
<proteinExistence type="predicted"/>
<evidence type="ECO:0000313" key="2">
    <source>
        <dbReference type="EMBL" id="HIQ71890.1"/>
    </source>
</evidence>
<dbReference type="Pfam" id="PF01764">
    <property type="entry name" value="Lipase_3"/>
    <property type="match status" value="1"/>
</dbReference>
<reference evidence="2" key="2">
    <citation type="journal article" date="2021" name="PeerJ">
        <title>Extensive microbial diversity within the chicken gut microbiome revealed by metagenomics and culture.</title>
        <authorList>
            <person name="Gilroy R."/>
            <person name="Ravi A."/>
            <person name="Getino M."/>
            <person name="Pursley I."/>
            <person name="Horton D.L."/>
            <person name="Alikhan N.F."/>
            <person name="Baker D."/>
            <person name="Gharbi K."/>
            <person name="Hall N."/>
            <person name="Watson M."/>
            <person name="Adriaenssens E.M."/>
            <person name="Foster-Nyarko E."/>
            <person name="Jarju S."/>
            <person name="Secka A."/>
            <person name="Antonio M."/>
            <person name="Oren A."/>
            <person name="Chaudhuri R.R."/>
            <person name="La Ragione R."/>
            <person name="Hildebrand F."/>
            <person name="Pallen M.J."/>
        </authorList>
    </citation>
    <scope>NUCLEOTIDE SEQUENCE</scope>
    <source>
        <strain evidence="2">ChiSxjej2B14-6234</strain>
    </source>
</reference>
<evidence type="ECO:0000313" key="3">
    <source>
        <dbReference type="Proteomes" id="UP000886887"/>
    </source>
</evidence>
<protein>
    <recommendedName>
        <fullName evidence="1">Fungal lipase-type domain-containing protein</fullName>
    </recommendedName>
</protein>
<dbReference type="SUPFAM" id="SSF53474">
    <property type="entry name" value="alpha/beta-Hydrolases"/>
    <property type="match status" value="1"/>
</dbReference>
<dbReference type="Gene3D" id="3.40.50.1820">
    <property type="entry name" value="alpha/beta hydrolase"/>
    <property type="match status" value="1"/>
</dbReference>
<dbReference type="Proteomes" id="UP000886887">
    <property type="component" value="Unassembled WGS sequence"/>
</dbReference>
<name>A0A9D0ZAI7_9FIRM</name>
<comment type="caution">
    <text evidence="2">The sequence shown here is derived from an EMBL/GenBank/DDBJ whole genome shotgun (WGS) entry which is preliminary data.</text>
</comment>
<dbReference type="InterPro" id="IPR002921">
    <property type="entry name" value="Fungal_lipase-type"/>
</dbReference>
<accession>A0A9D0ZAI7</accession>
<dbReference type="EMBL" id="DVFJ01000021">
    <property type="protein sequence ID" value="HIQ71890.1"/>
    <property type="molecule type" value="Genomic_DNA"/>
</dbReference>
<dbReference type="GO" id="GO:0006629">
    <property type="term" value="P:lipid metabolic process"/>
    <property type="evidence" value="ECO:0007669"/>
    <property type="project" value="InterPro"/>
</dbReference>
<reference evidence="2" key="1">
    <citation type="submission" date="2020-10" db="EMBL/GenBank/DDBJ databases">
        <authorList>
            <person name="Gilroy R."/>
        </authorList>
    </citation>
    <scope>NUCLEOTIDE SEQUENCE</scope>
    <source>
        <strain evidence="2">ChiSxjej2B14-6234</strain>
    </source>
</reference>